<feature type="non-terminal residue" evidence="1">
    <location>
        <position position="290"/>
    </location>
</feature>
<sequence length="290" mass="32333">KGEAVGVTVGSAAGAVSSIAKFPTEVATMVAVGSALEGKLPEPHEFVDAAVVIGGMKASVHVSGKLRNIYTRTGRTPAEVIRDIEEDPLIRKEVLSEDKGIPEIYEEASKPPEQKVITVRRPRKPVDITKTKTFYSWIKAKGGIYDLTLPGEMQQFTTKESGAIGLISKKYGQPFDEMTRHAIADGWLTEGADTNAFMDLLNRDLDAIRTGAPRAMRLADTEFKEDPFEWDRGDADMVDYLVRHPEEIEKVRGLDEEHRQLLREIQRDERIEPGETKEIERGLKEEITSE</sequence>
<comment type="caution">
    <text evidence="1">The sequence shown here is derived from an EMBL/GenBank/DDBJ whole genome shotgun (WGS) entry which is preliminary data.</text>
</comment>
<evidence type="ECO:0000313" key="1">
    <source>
        <dbReference type="EMBL" id="GAH00456.1"/>
    </source>
</evidence>
<protein>
    <submittedName>
        <fullName evidence="1">Uncharacterized protein</fullName>
    </submittedName>
</protein>
<reference evidence="1" key="1">
    <citation type="journal article" date="2014" name="Front. Microbiol.">
        <title>High frequency of phylogenetically diverse reductive dehalogenase-homologous genes in deep subseafloor sedimentary metagenomes.</title>
        <authorList>
            <person name="Kawai M."/>
            <person name="Futagami T."/>
            <person name="Toyoda A."/>
            <person name="Takaki Y."/>
            <person name="Nishi S."/>
            <person name="Hori S."/>
            <person name="Arai W."/>
            <person name="Tsubouchi T."/>
            <person name="Morono Y."/>
            <person name="Uchiyama I."/>
            <person name="Ito T."/>
            <person name="Fujiyama A."/>
            <person name="Inagaki F."/>
            <person name="Takami H."/>
        </authorList>
    </citation>
    <scope>NUCLEOTIDE SEQUENCE</scope>
    <source>
        <strain evidence="1">Expedition CK06-06</strain>
    </source>
</reference>
<dbReference type="AlphaFoldDB" id="X1BXG5"/>
<feature type="non-terminal residue" evidence="1">
    <location>
        <position position="1"/>
    </location>
</feature>
<dbReference type="EMBL" id="BART01021455">
    <property type="protein sequence ID" value="GAH00456.1"/>
    <property type="molecule type" value="Genomic_DNA"/>
</dbReference>
<organism evidence="1">
    <name type="scientific">marine sediment metagenome</name>
    <dbReference type="NCBI Taxonomy" id="412755"/>
    <lineage>
        <taxon>unclassified sequences</taxon>
        <taxon>metagenomes</taxon>
        <taxon>ecological metagenomes</taxon>
    </lineage>
</organism>
<name>X1BXG5_9ZZZZ</name>
<proteinExistence type="predicted"/>
<gene>
    <name evidence="1" type="ORF">S01H4_39570</name>
</gene>
<accession>X1BXG5</accession>